<protein>
    <submittedName>
        <fullName evidence="4">Beta-lactamase</fullName>
    </submittedName>
</protein>
<dbReference type="Proteomes" id="UP000005561">
    <property type="component" value="Unassembled WGS sequence"/>
</dbReference>
<reference evidence="4" key="1">
    <citation type="submission" date="2009-07" db="EMBL/GenBank/DDBJ databases">
        <authorList>
            <person name="Weinstock G."/>
            <person name="Sodergren E."/>
            <person name="Clifton S."/>
            <person name="Fulton L."/>
            <person name="Fulton B."/>
            <person name="Courtney L."/>
            <person name="Fronick C."/>
            <person name="Harrison M."/>
            <person name="Strong C."/>
            <person name="Farmer C."/>
            <person name="Delahaunty K."/>
            <person name="Markovic C."/>
            <person name="Hall O."/>
            <person name="Minx P."/>
            <person name="Tomlinson C."/>
            <person name="Mitreva M."/>
            <person name="Nelson J."/>
            <person name="Hou S."/>
            <person name="Wollam A."/>
            <person name="Pepin K.H."/>
            <person name="Johnson M."/>
            <person name="Bhonagiri V."/>
            <person name="Nash W.E."/>
            <person name="Warren W."/>
            <person name="Chinwalla A."/>
            <person name="Mardis E.R."/>
            <person name="Wilson R.K."/>
        </authorList>
    </citation>
    <scope>NUCLEOTIDE SEQUENCE [LARGE SCALE GENOMIC DNA]</scope>
    <source>
        <strain evidence="4">DSM 14469</strain>
    </source>
</reference>
<keyword evidence="1" id="KW-0472">Membrane</keyword>
<name>C6LLW9_9FIRM</name>
<dbReference type="PANTHER" id="PTHR46825">
    <property type="entry name" value="D-ALANYL-D-ALANINE-CARBOXYPEPTIDASE/ENDOPEPTIDASE AMPH"/>
    <property type="match status" value="1"/>
</dbReference>
<feature type="transmembrane region" description="Helical" evidence="1">
    <location>
        <begin position="531"/>
        <end position="550"/>
    </location>
</feature>
<keyword evidence="2" id="KW-0732">Signal</keyword>
<organism evidence="4 5">
    <name type="scientific">Marvinbryantia formatexigens DSM 14469</name>
    <dbReference type="NCBI Taxonomy" id="478749"/>
    <lineage>
        <taxon>Bacteria</taxon>
        <taxon>Bacillati</taxon>
        <taxon>Bacillota</taxon>
        <taxon>Clostridia</taxon>
        <taxon>Lachnospirales</taxon>
        <taxon>Lachnospiraceae</taxon>
        <taxon>Marvinbryantia</taxon>
    </lineage>
</organism>
<keyword evidence="1" id="KW-0812">Transmembrane</keyword>
<dbReference type="InterPro" id="IPR050491">
    <property type="entry name" value="AmpC-like"/>
</dbReference>
<feature type="chain" id="PRO_5002967840" evidence="2">
    <location>
        <begin position="25"/>
        <end position="640"/>
    </location>
</feature>
<dbReference type="OrthoDB" id="9797709at2"/>
<feature type="domain" description="Beta-lactamase-related" evidence="3">
    <location>
        <begin position="71"/>
        <end position="367"/>
    </location>
</feature>
<dbReference type="PANTHER" id="PTHR46825:SF9">
    <property type="entry name" value="BETA-LACTAMASE-RELATED DOMAIN-CONTAINING PROTEIN"/>
    <property type="match status" value="1"/>
</dbReference>
<evidence type="ECO:0000313" key="4">
    <source>
        <dbReference type="EMBL" id="EET58379.1"/>
    </source>
</evidence>
<proteinExistence type="predicted"/>
<evidence type="ECO:0000256" key="1">
    <source>
        <dbReference type="SAM" id="Phobius"/>
    </source>
</evidence>
<feature type="transmembrane region" description="Helical" evidence="1">
    <location>
        <begin position="485"/>
        <end position="510"/>
    </location>
</feature>
<comment type="caution">
    <text evidence="4">The sequence shown here is derived from an EMBL/GenBank/DDBJ whole genome shotgun (WGS) entry which is preliminary data.</text>
</comment>
<dbReference type="eggNOG" id="COG1680">
    <property type="taxonomic scope" value="Bacteria"/>
</dbReference>
<dbReference type="STRING" id="168384.SAMN05660368_00879"/>
<dbReference type="Pfam" id="PF00144">
    <property type="entry name" value="Beta-lactamase"/>
    <property type="match status" value="1"/>
</dbReference>
<feature type="signal peptide" evidence="2">
    <location>
        <begin position="1"/>
        <end position="24"/>
    </location>
</feature>
<dbReference type="Gene3D" id="3.40.710.10">
    <property type="entry name" value="DD-peptidase/beta-lactamase superfamily"/>
    <property type="match status" value="1"/>
</dbReference>
<dbReference type="InterPro" id="IPR012338">
    <property type="entry name" value="Beta-lactam/transpept-like"/>
</dbReference>
<evidence type="ECO:0000256" key="2">
    <source>
        <dbReference type="SAM" id="SignalP"/>
    </source>
</evidence>
<dbReference type="SUPFAM" id="SSF56601">
    <property type="entry name" value="beta-lactamase/transpeptidase-like"/>
    <property type="match status" value="1"/>
</dbReference>
<dbReference type="RefSeq" id="WP_006864420.1">
    <property type="nucleotide sequence ID" value="NZ_ACCL02000034.1"/>
</dbReference>
<evidence type="ECO:0000259" key="3">
    <source>
        <dbReference type="Pfam" id="PF00144"/>
    </source>
</evidence>
<dbReference type="EMBL" id="ACCL02000034">
    <property type="protein sequence ID" value="EET58379.1"/>
    <property type="molecule type" value="Genomic_DNA"/>
</dbReference>
<dbReference type="AlphaFoldDB" id="C6LLW9"/>
<gene>
    <name evidence="4" type="ORF">BRYFOR_09668</name>
</gene>
<feature type="transmembrane region" description="Helical" evidence="1">
    <location>
        <begin position="613"/>
        <end position="634"/>
    </location>
</feature>
<keyword evidence="1" id="KW-1133">Transmembrane helix</keyword>
<keyword evidence="5" id="KW-1185">Reference proteome</keyword>
<evidence type="ECO:0000313" key="5">
    <source>
        <dbReference type="Proteomes" id="UP000005561"/>
    </source>
</evidence>
<dbReference type="InterPro" id="IPR001466">
    <property type="entry name" value="Beta-lactam-related"/>
</dbReference>
<accession>C6LLW9</accession>
<sequence>MRKMIAGVLTILLLMMSGTTTVFAAENNEQTPSGIAYSDLEKQIEDYIEVRKETTSSVSITVFSGTNDIASVIYGDANTKENIKADEDTVYEWGSISKMLIWTSVMQLYEQGKIDLNADVRTYLPNGFLSNLSYKEPITMLHLMNHTAGFQETVWDVEVTDKEKIISLKDALLSTAPAQIYEPGTVVSYSNWGAALAAYIVEYVSGMDYADYVYENIFEPLGMEHTTIKPDCSDNTWVENQREKINAYYNVQGEYEDYGECRRYILLYPAGSATGTMSDLVRFAKAFLQDGSECPLFTWADTLSVMLSPTLTFSGTDTPRICHGLFSQRYGVTLIGHAGNTTGFSANLVLDTDGGTGIVVMTNEVGETTYNYGLVSLVYGDCKEETGFTYDDIAGIYLNSRANYKSSFTKLYSMISGLLPISKGETEGNFTAAMVGTVTQISKDACIMDDGNGLKTYLSIQRDENGNVVALQHMTGMDFQKENTMLFVIKIIFFCLFVLSSFWTLIMLIVHGVTLHRFKQTDVWKKKRYQLLAELFIVLASVLIYWLILPPLMGGSLTKGQVIVKCVMIIVFSLAEIVTLVFGLFNGIDKEHTEKMQIFSNKHNRGKGLRQKAGFLITRISGILLVANVLYWHFYQFWGC</sequence>
<feature type="transmembrane region" description="Helical" evidence="1">
    <location>
        <begin position="562"/>
        <end position="585"/>
    </location>
</feature>